<protein>
    <submittedName>
        <fullName evidence="2">Uncharacterized protein</fullName>
    </submittedName>
</protein>
<sequence length="123" mass="14160">MNRDLHRGSNILVTGVLQYFHSSLIRNMQFDAIKKYLLGCCLMVWRIRFLPITIPALLSGPRQVEGETLDQGLETGRKERERTPLTDQGIRSGGEDTTLLERCRSHKTQPEMEDSNDSCRIWL</sequence>
<evidence type="ECO:0000313" key="2">
    <source>
        <dbReference type="EMBL" id="GBL93072.1"/>
    </source>
</evidence>
<dbReference type="AlphaFoldDB" id="A0A4Y2BLE4"/>
<comment type="caution">
    <text evidence="2">The sequence shown here is derived from an EMBL/GenBank/DDBJ whole genome shotgun (WGS) entry which is preliminary data.</text>
</comment>
<accession>A0A4Y2BLE4</accession>
<dbReference type="EMBL" id="BGPR01000091">
    <property type="protein sequence ID" value="GBL93072.1"/>
    <property type="molecule type" value="Genomic_DNA"/>
</dbReference>
<name>A0A4Y2BLE4_ARAVE</name>
<dbReference type="Proteomes" id="UP000499080">
    <property type="component" value="Unassembled WGS sequence"/>
</dbReference>
<keyword evidence="3" id="KW-1185">Reference proteome</keyword>
<feature type="compositionally biased region" description="Basic and acidic residues" evidence="1">
    <location>
        <begin position="75"/>
        <end position="84"/>
    </location>
</feature>
<gene>
    <name evidence="2" type="ORF">AVEN_216434_1</name>
</gene>
<evidence type="ECO:0000256" key="1">
    <source>
        <dbReference type="SAM" id="MobiDB-lite"/>
    </source>
</evidence>
<evidence type="ECO:0000313" key="3">
    <source>
        <dbReference type="Proteomes" id="UP000499080"/>
    </source>
</evidence>
<proteinExistence type="predicted"/>
<feature type="region of interest" description="Disordered" evidence="1">
    <location>
        <begin position="65"/>
        <end position="101"/>
    </location>
</feature>
<organism evidence="2 3">
    <name type="scientific">Araneus ventricosus</name>
    <name type="common">Orbweaver spider</name>
    <name type="synonym">Epeira ventricosa</name>
    <dbReference type="NCBI Taxonomy" id="182803"/>
    <lineage>
        <taxon>Eukaryota</taxon>
        <taxon>Metazoa</taxon>
        <taxon>Ecdysozoa</taxon>
        <taxon>Arthropoda</taxon>
        <taxon>Chelicerata</taxon>
        <taxon>Arachnida</taxon>
        <taxon>Araneae</taxon>
        <taxon>Araneomorphae</taxon>
        <taxon>Entelegynae</taxon>
        <taxon>Araneoidea</taxon>
        <taxon>Araneidae</taxon>
        <taxon>Araneus</taxon>
    </lineage>
</organism>
<reference evidence="2 3" key="1">
    <citation type="journal article" date="2019" name="Sci. Rep.">
        <title>Orb-weaving spider Araneus ventricosus genome elucidates the spidroin gene catalogue.</title>
        <authorList>
            <person name="Kono N."/>
            <person name="Nakamura H."/>
            <person name="Ohtoshi R."/>
            <person name="Moran D.A.P."/>
            <person name="Shinohara A."/>
            <person name="Yoshida Y."/>
            <person name="Fujiwara M."/>
            <person name="Mori M."/>
            <person name="Tomita M."/>
            <person name="Arakawa K."/>
        </authorList>
    </citation>
    <scope>NUCLEOTIDE SEQUENCE [LARGE SCALE GENOMIC DNA]</scope>
</reference>